<keyword evidence="7" id="KW-1185">Reference proteome</keyword>
<evidence type="ECO:0000313" key="7">
    <source>
        <dbReference type="Proteomes" id="UP000001396"/>
    </source>
</evidence>
<dbReference type="Gene3D" id="1.20.120.550">
    <property type="entry name" value="Membrane associated eicosanoid/glutathione metabolism-like domain"/>
    <property type="match status" value="1"/>
</dbReference>
<evidence type="ECO:0000256" key="2">
    <source>
        <dbReference type="ARBA" id="ARBA00022692"/>
    </source>
</evidence>
<dbReference type="Pfam" id="PF01124">
    <property type="entry name" value="MAPEG"/>
    <property type="match status" value="1"/>
</dbReference>
<keyword evidence="3 5" id="KW-1133">Transmembrane helix</keyword>
<evidence type="ECO:0000256" key="5">
    <source>
        <dbReference type="SAM" id="Phobius"/>
    </source>
</evidence>
<dbReference type="Proteomes" id="UP000001396">
    <property type="component" value="Unassembled WGS sequence"/>
</dbReference>
<evidence type="ECO:0000256" key="3">
    <source>
        <dbReference type="ARBA" id="ARBA00022989"/>
    </source>
</evidence>
<dbReference type="STRING" id="670386.D3B7H0"/>
<dbReference type="PANTHER" id="PTHR35814">
    <property type="match status" value="1"/>
</dbReference>
<evidence type="ECO:0008006" key="8">
    <source>
        <dbReference type="Google" id="ProtNLM"/>
    </source>
</evidence>
<dbReference type="GeneID" id="31359895"/>
<dbReference type="PANTHER" id="PTHR35814:SF1">
    <property type="entry name" value="GLUTATHIONE S-TRANSFERASE-RELATED"/>
    <property type="match status" value="1"/>
</dbReference>
<organism evidence="6 7">
    <name type="scientific">Heterostelium pallidum (strain ATCC 26659 / Pp 5 / PN500)</name>
    <name type="common">Cellular slime mold</name>
    <name type="synonym">Polysphondylium pallidum</name>
    <dbReference type="NCBI Taxonomy" id="670386"/>
    <lineage>
        <taxon>Eukaryota</taxon>
        <taxon>Amoebozoa</taxon>
        <taxon>Evosea</taxon>
        <taxon>Eumycetozoa</taxon>
        <taxon>Dictyostelia</taxon>
        <taxon>Acytosteliales</taxon>
        <taxon>Acytosteliaceae</taxon>
        <taxon>Heterostelium</taxon>
    </lineage>
</organism>
<dbReference type="SUPFAM" id="SSF161084">
    <property type="entry name" value="MAPEG domain-like"/>
    <property type="match status" value="1"/>
</dbReference>
<dbReference type="FunCoup" id="D3B7H0">
    <property type="interactions" value="2"/>
</dbReference>
<feature type="transmembrane region" description="Helical" evidence="5">
    <location>
        <begin position="6"/>
        <end position="27"/>
    </location>
</feature>
<dbReference type="GO" id="GO:0016020">
    <property type="term" value="C:membrane"/>
    <property type="evidence" value="ECO:0007669"/>
    <property type="project" value="UniProtKB-SubCell"/>
</dbReference>
<dbReference type="InParanoid" id="D3B7H0"/>
<keyword evidence="4 5" id="KW-0472">Membrane</keyword>
<dbReference type="InterPro" id="IPR001129">
    <property type="entry name" value="Membr-assoc_MAPEG"/>
</dbReference>
<keyword evidence="2 5" id="KW-0812">Transmembrane</keyword>
<protein>
    <recommendedName>
        <fullName evidence="8">Glutathione S-transferase</fullName>
    </recommendedName>
</protein>
<dbReference type="AlphaFoldDB" id="D3B7H0"/>
<comment type="caution">
    <text evidence="6">The sequence shown here is derived from an EMBL/GenBank/DDBJ whole genome shotgun (WGS) entry which is preliminary data.</text>
</comment>
<comment type="subcellular location">
    <subcellularLocation>
        <location evidence="1">Membrane</location>
    </subcellularLocation>
</comment>
<dbReference type="InterPro" id="IPR023352">
    <property type="entry name" value="MAPEG-like_dom_sf"/>
</dbReference>
<evidence type="ECO:0000256" key="4">
    <source>
        <dbReference type="ARBA" id="ARBA00023136"/>
    </source>
</evidence>
<dbReference type="OMA" id="RIWHGES"/>
<dbReference type="EMBL" id="ADBJ01000018">
    <property type="protein sequence ID" value="EFA82713.1"/>
    <property type="molecule type" value="Genomic_DNA"/>
</dbReference>
<reference evidence="6 7" key="1">
    <citation type="journal article" date="2011" name="Genome Res.">
        <title>Phylogeny-wide analysis of social amoeba genomes highlights ancient origins for complex intercellular communication.</title>
        <authorList>
            <person name="Heidel A.J."/>
            <person name="Lawal H.M."/>
            <person name="Felder M."/>
            <person name="Schilde C."/>
            <person name="Helps N.R."/>
            <person name="Tunggal B."/>
            <person name="Rivero F."/>
            <person name="John U."/>
            <person name="Schleicher M."/>
            <person name="Eichinger L."/>
            <person name="Platzer M."/>
            <person name="Noegel A.A."/>
            <person name="Schaap P."/>
            <person name="Gloeckner G."/>
        </authorList>
    </citation>
    <scope>NUCLEOTIDE SEQUENCE [LARGE SCALE GENOMIC DNA]</scope>
    <source>
        <strain evidence="7">ATCC 26659 / Pp 5 / PN500</strain>
    </source>
</reference>
<accession>D3B7H0</accession>
<dbReference type="RefSeq" id="XP_020434830.1">
    <property type="nucleotide sequence ID" value="XM_020575310.1"/>
</dbReference>
<proteinExistence type="predicted"/>
<evidence type="ECO:0000256" key="1">
    <source>
        <dbReference type="ARBA" id="ARBA00004370"/>
    </source>
</evidence>
<name>D3B7H0_HETP5</name>
<sequence>MNISIPITTIFAGALGVIYTGLALNVVKYRRGLQISIGDGSHNLIKEIAKKKDGDEVDVRKYNKLLGAVRAHANFIEYVPIQLILAALLELQGADKFSLKVLLGAFTFSRVIHISGITNRNFVGTTRVLGTVFTFITLFASSVACLYYGFNLLK</sequence>
<gene>
    <name evidence="6" type="ORF">PPL_04408</name>
</gene>
<evidence type="ECO:0000313" key="6">
    <source>
        <dbReference type="EMBL" id="EFA82713.1"/>
    </source>
</evidence>
<feature type="transmembrane region" description="Helical" evidence="5">
    <location>
        <begin position="128"/>
        <end position="150"/>
    </location>
</feature>